<dbReference type="STRING" id="310780.SAMN05216267_103066"/>
<feature type="chain" id="PRO_5010357600" evidence="6">
    <location>
        <begin position="35"/>
        <end position="306"/>
    </location>
</feature>
<sequence>MGMRTRIRVAARSLTGTALVLGALLIGPGGQAQAATRYDSAHLVSIQQTLNSTLNTPGTNWGIDAQAGRIEVHADQTVSEADYQALSRAIARYGNAVHLQRDPGKLQTAATVINGGDFITSGGWGCTYGFSVEKKTDPSVKGFLTAGHCTVDATNDGASAWYNSSGNYLGDTTGGFFPGNDFGLVNSRGSVSYVGNVNDGITGGVQDITYSRDAKIGEYVCSFGAYSHYGCGTVVQNAWTADYPAGKVFGLDEVDGICRTEGDSGGPLYDDTAALGLLSGTASTDNCFSFYQPVNEALSWYGMEVY</sequence>
<evidence type="ECO:0000256" key="6">
    <source>
        <dbReference type="SAM" id="SignalP"/>
    </source>
</evidence>
<dbReference type="Pfam" id="PF00089">
    <property type="entry name" value="Trypsin"/>
    <property type="match status" value="1"/>
</dbReference>
<name>A0A1H8QMY8_9ACTN</name>
<gene>
    <name evidence="8" type="ORF">SAMN05216267_103066</name>
</gene>
<comment type="similarity">
    <text evidence="1">Belongs to the peptidase S1 family.</text>
</comment>
<dbReference type="CDD" id="cd21112">
    <property type="entry name" value="alphaLP-like"/>
    <property type="match status" value="1"/>
</dbReference>
<feature type="signal peptide" evidence="6">
    <location>
        <begin position="1"/>
        <end position="34"/>
    </location>
</feature>
<dbReference type="GO" id="GO:0006508">
    <property type="term" value="P:proteolysis"/>
    <property type="evidence" value="ECO:0007669"/>
    <property type="project" value="UniProtKB-KW"/>
</dbReference>
<dbReference type="InterPro" id="IPR001316">
    <property type="entry name" value="Pept_S1A_streptogrisin"/>
</dbReference>
<dbReference type="SUPFAM" id="SSF50494">
    <property type="entry name" value="Trypsin-like serine proteases"/>
    <property type="match status" value="1"/>
</dbReference>
<keyword evidence="4" id="KW-0720">Serine protease</keyword>
<keyword evidence="5" id="KW-1015">Disulfide bond</keyword>
<keyword evidence="9" id="KW-1185">Reference proteome</keyword>
<evidence type="ECO:0000256" key="5">
    <source>
        <dbReference type="ARBA" id="ARBA00023157"/>
    </source>
</evidence>
<dbReference type="PRINTS" id="PR00861">
    <property type="entry name" value="ALYTICPTASE"/>
</dbReference>
<dbReference type="GO" id="GO:0004252">
    <property type="term" value="F:serine-type endopeptidase activity"/>
    <property type="evidence" value="ECO:0007669"/>
    <property type="project" value="InterPro"/>
</dbReference>
<evidence type="ECO:0000256" key="4">
    <source>
        <dbReference type="ARBA" id="ARBA00022825"/>
    </source>
</evidence>
<evidence type="ECO:0000259" key="7">
    <source>
        <dbReference type="Pfam" id="PF00089"/>
    </source>
</evidence>
<evidence type="ECO:0000313" key="8">
    <source>
        <dbReference type="EMBL" id="SEO55183.1"/>
    </source>
</evidence>
<dbReference type="InterPro" id="IPR009003">
    <property type="entry name" value="Peptidase_S1_PA"/>
</dbReference>
<reference evidence="8 9" key="1">
    <citation type="submission" date="2016-10" db="EMBL/GenBank/DDBJ databases">
        <authorList>
            <person name="de Groot N.N."/>
        </authorList>
    </citation>
    <scope>NUCLEOTIDE SEQUENCE [LARGE SCALE GENOMIC DNA]</scope>
    <source>
        <strain evidence="8 9">CGMCC 4.2026</strain>
    </source>
</reference>
<dbReference type="InterPro" id="IPR001254">
    <property type="entry name" value="Trypsin_dom"/>
</dbReference>
<protein>
    <submittedName>
        <fullName evidence="8">Streptogrisin D</fullName>
    </submittedName>
</protein>
<dbReference type="Gene3D" id="2.40.10.10">
    <property type="entry name" value="Trypsin-like serine proteases"/>
    <property type="match status" value="2"/>
</dbReference>
<feature type="domain" description="Peptidase S1" evidence="7">
    <location>
        <begin position="114"/>
        <end position="300"/>
    </location>
</feature>
<dbReference type="AlphaFoldDB" id="A0A1H8QMY8"/>
<organism evidence="8 9">
    <name type="scientific">Actinacidiphila rubida</name>
    <dbReference type="NCBI Taxonomy" id="310780"/>
    <lineage>
        <taxon>Bacteria</taxon>
        <taxon>Bacillati</taxon>
        <taxon>Actinomycetota</taxon>
        <taxon>Actinomycetes</taxon>
        <taxon>Kitasatosporales</taxon>
        <taxon>Streptomycetaceae</taxon>
        <taxon>Actinacidiphila</taxon>
    </lineage>
</organism>
<proteinExistence type="inferred from homology"/>
<keyword evidence="2" id="KW-0645">Protease</keyword>
<dbReference type="Proteomes" id="UP000181951">
    <property type="component" value="Unassembled WGS sequence"/>
</dbReference>
<accession>A0A1H8QMY8</accession>
<evidence type="ECO:0000256" key="2">
    <source>
        <dbReference type="ARBA" id="ARBA00022670"/>
    </source>
</evidence>
<keyword evidence="3" id="KW-0378">Hydrolase</keyword>
<keyword evidence="6" id="KW-0732">Signal</keyword>
<dbReference type="EMBL" id="FODD01000030">
    <property type="protein sequence ID" value="SEO55183.1"/>
    <property type="molecule type" value="Genomic_DNA"/>
</dbReference>
<evidence type="ECO:0000256" key="1">
    <source>
        <dbReference type="ARBA" id="ARBA00007664"/>
    </source>
</evidence>
<evidence type="ECO:0000313" key="9">
    <source>
        <dbReference type="Proteomes" id="UP000181951"/>
    </source>
</evidence>
<dbReference type="InterPro" id="IPR043504">
    <property type="entry name" value="Peptidase_S1_PA_chymotrypsin"/>
</dbReference>
<evidence type="ECO:0000256" key="3">
    <source>
        <dbReference type="ARBA" id="ARBA00022801"/>
    </source>
</evidence>